<dbReference type="InterPro" id="IPR029016">
    <property type="entry name" value="GAF-like_dom_sf"/>
</dbReference>
<dbReference type="PROSITE" id="PS50883">
    <property type="entry name" value="EAL"/>
    <property type="match status" value="1"/>
</dbReference>
<dbReference type="InterPro" id="IPR043128">
    <property type="entry name" value="Rev_trsase/Diguanyl_cyclase"/>
</dbReference>
<protein>
    <submittedName>
        <fullName evidence="3">Diguanylate cyclase/phosphodiesterase (GGDEF &amp; EAL domains) with PAS/PAC sensor(S)</fullName>
    </submittedName>
</protein>
<dbReference type="SUPFAM" id="SSF141868">
    <property type="entry name" value="EAL domain-like"/>
    <property type="match status" value="1"/>
</dbReference>
<dbReference type="SMART" id="SM00065">
    <property type="entry name" value="GAF"/>
    <property type="match status" value="1"/>
</dbReference>
<accession>A0A6J4HET9</accession>
<dbReference type="AlphaFoldDB" id="A0A6J4HET9"/>
<dbReference type="SUPFAM" id="SSF55781">
    <property type="entry name" value="GAF domain-like"/>
    <property type="match status" value="1"/>
</dbReference>
<dbReference type="Pfam" id="PF12625">
    <property type="entry name" value="Arabinose_bd"/>
    <property type="match status" value="1"/>
</dbReference>
<gene>
    <name evidence="3" type="ORF">AVDCRST_MAG50-596</name>
</gene>
<dbReference type="SUPFAM" id="SSF55073">
    <property type="entry name" value="Nucleotide cyclase"/>
    <property type="match status" value="1"/>
</dbReference>
<dbReference type="InterPro" id="IPR000160">
    <property type="entry name" value="GGDEF_dom"/>
</dbReference>
<organism evidence="3">
    <name type="scientific">uncultured Acidimicrobiales bacterium</name>
    <dbReference type="NCBI Taxonomy" id="310071"/>
    <lineage>
        <taxon>Bacteria</taxon>
        <taxon>Bacillati</taxon>
        <taxon>Actinomycetota</taxon>
        <taxon>Acidimicrobiia</taxon>
        <taxon>Acidimicrobiales</taxon>
        <taxon>environmental samples</taxon>
    </lineage>
</organism>
<dbReference type="EMBL" id="CADCTF010000030">
    <property type="protein sequence ID" value="CAA9221306.1"/>
    <property type="molecule type" value="Genomic_DNA"/>
</dbReference>
<dbReference type="InterPro" id="IPR029787">
    <property type="entry name" value="Nucleotide_cyclase"/>
</dbReference>
<dbReference type="InterPro" id="IPR001633">
    <property type="entry name" value="EAL_dom"/>
</dbReference>
<dbReference type="FunFam" id="3.30.70.270:FF:000001">
    <property type="entry name" value="Diguanylate cyclase domain protein"/>
    <property type="match status" value="1"/>
</dbReference>
<feature type="domain" description="EAL" evidence="1">
    <location>
        <begin position="691"/>
        <end position="943"/>
    </location>
</feature>
<dbReference type="Pfam" id="PF00563">
    <property type="entry name" value="EAL"/>
    <property type="match status" value="1"/>
</dbReference>
<dbReference type="SMART" id="SM00052">
    <property type="entry name" value="EAL"/>
    <property type="match status" value="1"/>
</dbReference>
<dbReference type="CDD" id="cd01949">
    <property type="entry name" value="GGDEF"/>
    <property type="match status" value="1"/>
</dbReference>
<dbReference type="InterPro" id="IPR032687">
    <property type="entry name" value="AraC-type_N"/>
</dbReference>
<dbReference type="SMART" id="SM00267">
    <property type="entry name" value="GGDEF"/>
    <property type="match status" value="1"/>
</dbReference>
<evidence type="ECO:0000259" key="1">
    <source>
        <dbReference type="PROSITE" id="PS50883"/>
    </source>
</evidence>
<dbReference type="InterPro" id="IPR003018">
    <property type="entry name" value="GAF"/>
</dbReference>
<dbReference type="CDD" id="cd01948">
    <property type="entry name" value="EAL"/>
    <property type="match status" value="1"/>
</dbReference>
<dbReference type="PANTHER" id="PTHR44757:SF2">
    <property type="entry name" value="BIOFILM ARCHITECTURE MAINTENANCE PROTEIN MBAA"/>
    <property type="match status" value="1"/>
</dbReference>
<reference evidence="3" key="1">
    <citation type="submission" date="2020-02" db="EMBL/GenBank/DDBJ databases">
        <authorList>
            <person name="Meier V. D."/>
        </authorList>
    </citation>
    <scope>NUCLEOTIDE SEQUENCE</scope>
    <source>
        <strain evidence="3">AVDCRST_MAG50</strain>
    </source>
</reference>
<dbReference type="InterPro" id="IPR052155">
    <property type="entry name" value="Biofilm_reg_signaling"/>
</dbReference>
<dbReference type="PROSITE" id="PS50887">
    <property type="entry name" value="GGDEF"/>
    <property type="match status" value="1"/>
</dbReference>
<dbReference type="Gene3D" id="3.30.70.270">
    <property type="match status" value="1"/>
</dbReference>
<name>A0A6J4HET9_9ACTN</name>
<dbReference type="Gene3D" id="3.20.20.450">
    <property type="entry name" value="EAL domain"/>
    <property type="match status" value="1"/>
</dbReference>
<dbReference type="PANTHER" id="PTHR44757">
    <property type="entry name" value="DIGUANYLATE CYCLASE DGCP"/>
    <property type="match status" value="1"/>
</dbReference>
<evidence type="ECO:0000313" key="3">
    <source>
        <dbReference type="EMBL" id="CAA9221306.1"/>
    </source>
</evidence>
<dbReference type="NCBIfam" id="TIGR00254">
    <property type="entry name" value="GGDEF"/>
    <property type="match status" value="1"/>
</dbReference>
<feature type="domain" description="GGDEF" evidence="2">
    <location>
        <begin position="549"/>
        <end position="682"/>
    </location>
</feature>
<evidence type="ECO:0000259" key="2">
    <source>
        <dbReference type="PROSITE" id="PS50887"/>
    </source>
</evidence>
<dbReference type="InterPro" id="IPR035919">
    <property type="entry name" value="EAL_sf"/>
</dbReference>
<sequence length="948" mass="102774">MAMSTTARAIRQVPAEMPAMLLKYVARAAGTEGMRDLEDLLAGEPDVADIHVVAAWRTRDQVLRLVEAAETVCGDTQMGLRAGEELYRATADQYQDTWLARANPSAAIEMLATHSARLSNSRPIAVTERGESHVVLESTYGNTAYGHKVFCQFLVGFYAAVPAAFGLVGTGIERHCQLHGAPSCQFRISWSPGHGPAVFIPGVDESAGRVDERIKRFEEMQAMASDLVGAEDVDGVMRRILKQVTSALPAPRYLLYVQLDDEADPIVQSVGFEQRKVKRAAEKLMAGELTEADGVVAVDVAARGRVYGRLAAFFGAGTPVVGRDLRMLAAFAGHAASALEVIASLSQARRDRDLTTALLSLARDLAEVGTIEDIANRVAAAMPAVAGCGPAAVFLYDGPAELLRLKGLADDSEGGFHAPATLGFDMMHVQAMVHDPQVMLLRRDEVELANRWMVEGLPLMALMPIVSKGEFLGVLGAGYRTDLAADRRTEVVDRLAGLADHAATAIENANLLERMQEQALHDRLTGLPNRVLAEDRAHLAFAGAARSHKSVGLLFIDLDRFKNVNDTLGHNAGDELIRQVAHRMQAAMRATDTLARLGGDEFVVVIPEIDGPHVAVDVAERLINLLHRPFTVSGHELFISCSVGVACSPEDGNDYASLQQHSDLAMYAAKAGGRGTFARNAGELNEPRRMQLELESQLHKALGNDELRVLYQPQVDIRTKRVLGVEALVRWQHPTQGLLAPDSFLPLAEESGLIVAIDEWVRCTAFNQARIWAESGRPLRVSVNLSTRALANPQLAEVLAMEMQQTGVPPHLVELEITDRVVLSDADLPRVIDALHALGVRLAIDDFGTGTSVFGRLHSSPVDTLKIDRSFVSAVTEQSHEAPLVRAIIALAHSLDLVVVAEGVETETQLEILRGFGCEMVQGYLFSRPVSIEEVDRLVAKMEAERGA</sequence>
<proteinExistence type="predicted"/>
<dbReference type="Gene3D" id="3.30.450.40">
    <property type="match status" value="1"/>
</dbReference>
<dbReference type="Pfam" id="PF00990">
    <property type="entry name" value="GGDEF"/>
    <property type="match status" value="1"/>
</dbReference>